<sequence>MAHNKRINGARTLVDQNKFYTLDEALNILEQYSKKFKSKFDESVEIVFKLGVDPRHSDQMVRGVIPMPHGLGKKVRVAVFTKNERHDEALKAGADIVGSEDLIEKVKGGEIDFDVCIATPDFMTKMATLGKILGTKGLMPNHKLGTVSDNIATAVKNAKSGQVEYKVEKAGLIHAGVGKLSFALSALKENITALYNAVLNAKPASVKGIYMQKMYISTTHGPSIALDLRNMLV</sequence>
<name>A0A8S4C4I0_9ACAR</name>
<keyword evidence="6" id="KW-0687">Ribonucleoprotein</keyword>
<accession>A0A8S4C4I0</accession>
<evidence type="ECO:0000256" key="5">
    <source>
        <dbReference type="ARBA" id="ARBA00022980"/>
    </source>
</evidence>
<evidence type="ECO:0000256" key="1">
    <source>
        <dbReference type="ARBA" id="ARBA00010531"/>
    </source>
</evidence>
<keyword evidence="4" id="KW-0694">RNA-binding</keyword>
<evidence type="ECO:0000313" key="10">
    <source>
        <dbReference type="Proteomes" id="UP000837675"/>
    </source>
</evidence>
<evidence type="ECO:0000256" key="3">
    <source>
        <dbReference type="ARBA" id="ARBA00022730"/>
    </source>
</evidence>
<dbReference type="PIRSF" id="PIRSF002155">
    <property type="entry name" value="Ribosomal_L1"/>
    <property type="match status" value="1"/>
</dbReference>
<comment type="subunit">
    <text evidence="2">Part of the 50S ribosomal subunit.</text>
</comment>
<keyword evidence="5 9" id="KW-0689">Ribosomal protein</keyword>
<evidence type="ECO:0000256" key="8">
    <source>
        <dbReference type="ARBA" id="ARBA00035241"/>
    </source>
</evidence>
<dbReference type="FunFam" id="3.40.50.790:FF:000001">
    <property type="entry name" value="50S ribosomal protein L1"/>
    <property type="match status" value="1"/>
</dbReference>
<dbReference type="GO" id="GO:0019843">
    <property type="term" value="F:rRNA binding"/>
    <property type="evidence" value="ECO:0007669"/>
    <property type="project" value="UniProtKB-KW"/>
</dbReference>
<dbReference type="PANTHER" id="PTHR36427:SF3">
    <property type="entry name" value="LARGE RIBOSOMAL SUBUNIT PROTEIN UL1M"/>
    <property type="match status" value="1"/>
</dbReference>
<proteinExistence type="inferred from homology"/>
<dbReference type="CDD" id="cd00403">
    <property type="entry name" value="Ribosomal_L1"/>
    <property type="match status" value="1"/>
</dbReference>
<comment type="caution">
    <text evidence="9">The sequence shown here is derived from an EMBL/GenBank/DDBJ whole genome shotgun (WGS) entry which is preliminary data.</text>
</comment>
<dbReference type="AlphaFoldDB" id="A0A8S4C4I0"/>
<organism evidence="9 10">
    <name type="scientific">Hyalomma marginatum</name>
    <dbReference type="NCBI Taxonomy" id="34627"/>
    <lineage>
        <taxon>Eukaryota</taxon>
        <taxon>Metazoa</taxon>
        <taxon>Ecdysozoa</taxon>
        <taxon>Arthropoda</taxon>
        <taxon>Chelicerata</taxon>
        <taxon>Arachnida</taxon>
        <taxon>Acari</taxon>
        <taxon>Parasitiformes</taxon>
        <taxon>Ixodida</taxon>
        <taxon>Ixodoidea</taxon>
        <taxon>Ixodidae</taxon>
        <taxon>Hyalomminae</taxon>
        <taxon>Hyalomma</taxon>
    </lineage>
</organism>
<dbReference type="Proteomes" id="UP000837675">
    <property type="component" value="Unassembled WGS sequence"/>
</dbReference>
<dbReference type="NCBIfam" id="TIGR01169">
    <property type="entry name" value="rplA_bact"/>
    <property type="match status" value="1"/>
</dbReference>
<protein>
    <recommendedName>
        <fullName evidence="8">Large ribosomal subunit protein uL1</fullName>
    </recommendedName>
    <alternativeName>
        <fullName evidence="7">Large ribosomal subunit protein uL1c</fullName>
    </alternativeName>
</protein>
<dbReference type="InterPro" id="IPR005878">
    <property type="entry name" value="Ribosom_uL1_bac-type"/>
</dbReference>
<dbReference type="GO" id="GO:0003735">
    <property type="term" value="F:structural constituent of ribosome"/>
    <property type="evidence" value="ECO:0007669"/>
    <property type="project" value="InterPro"/>
</dbReference>
<keyword evidence="10" id="KW-1185">Reference proteome</keyword>
<dbReference type="GO" id="GO:0022625">
    <property type="term" value="C:cytosolic large ribosomal subunit"/>
    <property type="evidence" value="ECO:0007669"/>
    <property type="project" value="TreeGrafter"/>
</dbReference>
<keyword evidence="3" id="KW-0699">rRNA-binding</keyword>
<evidence type="ECO:0000256" key="2">
    <source>
        <dbReference type="ARBA" id="ARBA00011838"/>
    </source>
</evidence>
<gene>
    <name evidence="9" type="ORF">MHYMCMPASI_00222</name>
</gene>
<dbReference type="HAMAP" id="MF_01318_B">
    <property type="entry name" value="Ribosomal_uL1_B"/>
    <property type="match status" value="1"/>
</dbReference>
<reference evidence="9" key="1">
    <citation type="submission" date="2021-06" db="EMBL/GenBank/DDBJ databases">
        <authorList>
            <person name="Nardi T."/>
            <person name="Nardi T."/>
        </authorList>
    </citation>
    <scope>NUCLEOTIDE SEQUENCE</scope>
</reference>
<comment type="similarity">
    <text evidence="1">Belongs to the universal ribosomal protein uL1 family.</text>
</comment>
<dbReference type="GO" id="GO:0006412">
    <property type="term" value="P:translation"/>
    <property type="evidence" value="ECO:0007669"/>
    <property type="project" value="InterPro"/>
</dbReference>
<dbReference type="InterPro" id="IPR028364">
    <property type="entry name" value="Ribosomal_uL1/biogenesis"/>
</dbReference>
<dbReference type="PANTHER" id="PTHR36427">
    <property type="entry name" value="54S RIBOSOMAL PROTEIN L1, MITOCHONDRIAL"/>
    <property type="match status" value="1"/>
</dbReference>
<evidence type="ECO:0000256" key="4">
    <source>
        <dbReference type="ARBA" id="ARBA00022884"/>
    </source>
</evidence>
<dbReference type="EMBL" id="CAJVAF010000071">
    <property type="protein sequence ID" value="CAG7589951.1"/>
    <property type="molecule type" value="Genomic_DNA"/>
</dbReference>
<dbReference type="Gene3D" id="3.40.50.790">
    <property type="match status" value="1"/>
</dbReference>
<dbReference type="InterPro" id="IPR016095">
    <property type="entry name" value="Ribosomal_uL1_3-a/b-sand"/>
</dbReference>
<evidence type="ECO:0000256" key="7">
    <source>
        <dbReference type="ARBA" id="ARBA00035205"/>
    </source>
</evidence>
<dbReference type="SUPFAM" id="SSF56808">
    <property type="entry name" value="Ribosomal protein L1"/>
    <property type="match status" value="1"/>
</dbReference>
<evidence type="ECO:0000256" key="6">
    <source>
        <dbReference type="ARBA" id="ARBA00023274"/>
    </source>
</evidence>
<dbReference type="Pfam" id="PF00687">
    <property type="entry name" value="Ribosomal_L1"/>
    <property type="match status" value="1"/>
</dbReference>
<evidence type="ECO:0000313" key="9">
    <source>
        <dbReference type="EMBL" id="CAG7589951.1"/>
    </source>
</evidence>
<dbReference type="InterPro" id="IPR002143">
    <property type="entry name" value="Ribosomal_uL1"/>
</dbReference>
<dbReference type="Gene3D" id="3.30.190.20">
    <property type="match status" value="1"/>
</dbReference>
<dbReference type="InterPro" id="IPR023674">
    <property type="entry name" value="Ribosomal_uL1-like"/>
</dbReference>